<evidence type="ECO:0000313" key="2">
    <source>
        <dbReference type="Proteomes" id="UP001152622"/>
    </source>
</evidence>
<reference evidence="1" key="1">
    <citation type="journal article" date="2023" name="Science">
        <title>Genome structures resolve the early diversification of teleost fishes.</title>
        <authorList>
            <person name="Parey E."/>
            <person name="Louis A."/>
            <person name="Montfort J."/>
            <person name="Bouchez O."/>
            <person name="Roques C."/>
            <person name="Iampietro C."/>
            <person name="Lluch J."/>
            <person name="Castinel A."/>
            <person name="Donnadieu C."/>
            <person name="Desvignes T."/>
            <person name="Floi Bucao C."/>
            <person name="Jouanno E."/>
            <person name="Wen M."/>
            <person name="Mejri S."/>
            <person name="Dirks R."/>
            <person name="Jansen H."/>
            <person name="Henkel C."/>
            <person name="Chen W.J."/>
            <person name="Zahm M."/>
            <person name="Cabau C."/>
            <person name="Klopp C."/>
            <person name="Thompson A.W."/>
            <person name="Robinson-Rechavi M."/>
            <person name="Braasch I."/>
            <person name="Lecointre G."/>
            <person name="Bobe J."/>
            <person name="Postlethwait J.H."/>
            <person name="Berthelot C."/>
            <person name="Roest Crollius H."/>
            <person name="Guiguen Y."/>
        </authorList>
    </citation>
    <scope>NUCLEOTIDE SEQUENCE</scope>
    <source>
        <strain evidence="1">WJC10195</strain>
    </source>
</reference>
<evidence type="ECO:0000313" key="1">
    <source>
        <dbReference type="EMBL" id="KAJ8349021.1"/>
    </source>
</evidence>
<proteinExistence type="predicted"/>
<dbReference type="OrthoDB" id="8865791at2759"/>
<dbReference type="PANTHER" id="PTHR45913:SF21">
    <property type="entry name" value="DUF4371 DOMAIN-CONTAINING PROTEIN"/>
    <property type="match status" value="1"/>
</dbReference>
<name>A0A9Q1IR30_SYNKA</name>
<keyword evidence="2" id="KW-1185">Reference proteome</keyword>
<dbReference type="EMBL" id="JAINUF010000010">
    <property type="protein sequence ID" value="KAJ8349021.1"/>
    <property type="molecule type" value="Genomic_DNA"/>
</dbReference>
<organism evidence="1 2">
    <name type="scientific">Synaphobranchus kaupii</name>
    <name type="common">Kaup's arrowtooth eel</name>
    <dbReference type="NCBI Taxonomy" id="118154"/>
    <lineage>
        <taxon>Eukaryota</taxon>
        <taxon>Metazoa</taxon>
        <taxon>Chordata</taxon>
        <taxon>Craniata</taxon>
        <taxon>Vertebrata</taxon>
        <taxon>Euteleostomi</taxon>
        <taxon>Actinopterygii</taxon>
        <taxon>Neopterygii</taxon>
        <taxon>Teleostei</taxon>
        <taxon>Anguilliformes</taxon>
        <taxon>Synaphobranchidae</taxon>
        <taxon>Synaphobranchus</taxon>
    </lineage>
</organism>
<dbReference type="PANTHER" id="PTHR45913">
    <property type="entry name" value="EPM2A-INTERACTING PROTEIN 1"/>
    <property type="match status" value="1"/>
</dbReference>
<comment type="caution">
    <text evidence="1">The sequence shown here is derived from an EMBL/GenBank/DDBJ whole genome shotgun (WGS) entry which is preliminary data.</text>
</comment>
<protein>
    <submittedName>
        <fullName evidence="1">Uncharacterized protein</fullName>
    </submittedName>
</protein>
<accession>A0A9Q1IR30</accession>
<sequence>MGTRHASHSVPFPHGAESHAHMDRMLESSALALSKKGNLERHYNTNHQKFDESYPPKSSLRAKKVAELAKELRAQQQLFTRPVDHNKAATEASFRVSHLLAQHKKPFTDGELLKQAMTVTADTLFAGFKNKDEIAAAVSRVPLGPPTVTRRFEELSSDVDRQVLEDLKRCEYFSLQFDESVDIVDTAQLAIFVRMSFKDSTIKEDFLTSAP</sequence>
<dbReference type="Proteomes" id="UP001152622">
    <property type="component" value="Chromosome 10"/>
</dbReference>
<gene>
    <name evidence="1" type="ORF">SKAU_G00276100</name>
</gene>
<dbReference type="AlphaFoldDB" id="A0A9Q1IR30"/>